<proteinExistence type="predicted"/>
<dbReference type="InterPro" id="IPR038765">
    <property type="entry name" value="Papain-like_cys_pep_sf"/>
</dbReference>
<evidence type="ECO:0000259" key="1">
    <source>
        <dbReference type="Pfam" id="PF01841"/>
    </source>
</evidence>
<dbReference type="AlphaFoldDB" id="A0A847VDN1"/>
<protein>
    <submittedName>
        <fullName evidence="2">Transglutaminase domain-containing protein</fullName>
    </submittedName>
</protein>
<dbReference type="InterPro" id="IPR002931">
    <property type="entry name" value="Transglutaminase-like"/>
</dbReference>
<dbReference type="Pfam" id="PF01841">
    <property type="entry name" value="Transglut_core"/>
    <property type="match status" value="1"/>
</dbReference>
<feature type="domain" description="Transglutaminase-like" evidence="1">
    <location>
        <begin position="40"/>
        <end position="140"/>
    </location>
</feature>
<comment type="caution">
    <text evidence="2">The sequence shown here is derived from an EMBL/GenBank/DDBJ whole genome shotgun (WGS) entry which is preliminary data.</text>
</comment>
<dbReference type="EMBL" id="JAAZIL010000071">
    <property type="protein sequence ID" value="NLZ24653.1"/>
    <property type="molecule type" value="Genomic_DNA"/>
</dbReference>
<dbReference type="Gene3D" id="3.10.620.30">
    <property type="match status" value="1"/>
</dbReference>
<accession>A0A847VDN1</accession>
<gene>
    <name evidence="2" type="ORF">GX888_02840</name>
</gene>
<dbReference type="SUPFAM" id="SSF54001">
    <property type="entry name" value="Cysteine proteinases"/>
    <property type="match status" value="1"/>
</dbReference>
<evidence type="ECO:0000313" key="2">
    <source>
        <dbReference type="EMBL" id="NLZ24653.1"/>
    </source>
</evidence>
<evidence type="ECO:0000313" key="3">
    <source>
        <dbReference type="Proteomes" id="UP000564033"/>
    </source>
</evidence>
<name>A0A847VDN1_9BACT</name>
<dbReference type="Proteomes" id="UP000564033">
    <property type="component" value="Unassembled WGS sequence"/>
</dbReference>
<sequence length="190" mass="22193">MQEVQKHEIEKNEVERYLDSGSQTQITPEIKEIASKLHGTVLERVQQILDMGPSLVTYKEHDEREFRKRTGAQIIGDKYITGCTDAALAFIVLARASNIPTKYVETIDKKFLREGGEYFSGHVYAQVYDDLKDQWVLINPMEREINVSFPESRVLYKEGLDSWDIGIKDFEILEKLFNEFREQWLLQNTE</sequence>
<organism evidence="2 3">
    <name type="scientific">Candidatus Dojkabacteria bacterium</name>
    <dbReference type="NCBI Taxonomy" id="2099670"/>
    <lineage>
        <taxon>Bacteria</taxon>
        <taxon>Candidatus Dojkabacteria</taxon>
    </lineage>
</organism>
<reference evidence="2 3" key="1">
    <citation type="journal article" date="2020" name="Biotechnol. Biofuels">
        <title>New insights from the biogas microbiome by comprehensive genome-resolved metagenomics of nearly 1600 species originating from multiple anaerobic digesters.</title>
        <authorList>
            <person name="Campanaro S."/>
            <person name="Treu L."/>
            <person name="Rodriguez-R L.M."/>
            <person name="Kovalovszki A."/>
            <person name="Ziels R.M."/>
            <person name="Maus I."/>
            <person name="Zhu X."/>
            <person name="Kougias P.G."/>
            <person name="Basile A."/>
            <person name="Luo G."/>
            <person name="Schluter A."/>
            <person name="Konstantinidis K.T."/>
            <person name="Angelidaki I."/>
        </authorList>
    </citation>
    <scope>NUCLEOTIDE SEQUENCE [LARGE SCALE GENOMIC DNA]</scope>
    <source>
        <strain evidence="2">AS19jrsBPTG_9</strain>
    </source>
</reference>